<gene>
    <name evidence="2" type="ORF">BJG266_LOCUS7514</name>
    <name evidence="3" type="ORF">QVE165_LOCUS46845</name>
</gene>
<dbReference type="EMBL" id="CAJNOI010000023">
    <property type="protein sequence ID" value="CAF0844894.1"/>
    <property type="molecule type" value="Genomic_DNA"/>
</dbReference>
<dbReference type="OrthoDB" id="10032660at2759"/>
<keyword evidence="4" id="KW-1185">Reference proteome</keyword>
<evidence type="ECO:0000256" key="1">
    <source>
        <dbReference type="SAM" id="MobiDB-lite"/>
    </source>
</evidence>
<sequence length="157" mass="18174">MSLKRNHNEEDLPYDPDDDDDDDSDDEHVPLSKKQKKSKALSLRVQLNVLTIPILKNILRLNHQNPFGNKGELISRIIYLVRNGGYPSCPKCKSGRLKIRLHRRKNQSKFYCPGFPMGFRAGDSFYQCDYVTDTCNKQPFILPSNLNLIIEFNSIFK</sequence>
<dbReference type="AlphaFoldDB" id="A0A813VX15"/>
<name>A0A813VX15_9BILA</name>
<evidence type="ECO:0000313" key="4">
    <source>
        <dbReference type="Proteomes" id="UP000663832"/>
    </source>
</evidence>
<feature type="compositionally biased region" description="Acidic residues" evidence="1">
    <location>
        <begin position="11"/>
        <end position="26"/>
    </location>
</feature>
<feature type="compositionally biased region" description="Basic and acidic residues" evidence="1">
    <location>
        <begin position="1"/>
        <end position="10"/>
    </location>
</feature>
<organism evidence="2 5">
    <name type="scientific">Adineta steineri</name>
    <dbReference type="NCBI Taxonomy" id="433720"/>
    <lineage>
        <taxon>Eukaryota</taxon>
        <taxon>Metazoa</taxon>
        <taxon>Spiralia</taxon>
        <taxon>Gnathifera</taxon>
        <taxon>Rotifera</taxon>
        <taxon>Eurotatoria</taxon>
        <taxon>Bdelloidea</taxon>
        <taxon>Adinetida</taxon>
        <taxon>Adinetidae</taxon>
        <taxon>Adineta</taxon>
    </lineage>
</organism>
<evidence type="ECO:0000313" key="2">
    <source>
        <dbReference type="EMBL" id="CAF0844894.1"/>
    </source>
</evidence>
<feature type="region of interest" description="Disordered" evidence="1">
    <location>
        <begin position="1"/>
        <end position="35"/>
    </location>
</feature>
<evidence type="ECO:0008006" key="6">
    <source>
        <dbReference type="Google" id="ProtNLM"/>
    </source>
</evidence>
<dbReference type="Gene3D" id="3.90.640.80">
    <property type="match status" value="1"/>
</dbReference>
<dbReference type="InterPro" id="IPR036361">
    <property type="entry name" value="SAP_dom_sf"/>
</dbReference>
<protein>
    <recommendedName>
        <fullName evidence="6">SAP domain-containing protein</fullName>
    </recommendedName>
</protein>
<accession>A0A813VX15</accession>
<dbReference type="EMBL" id="CAJNOM010000712">
    <property type="protein sequence ID" value="CAF1548088.1"/>
    <property type="molecule type" value="Genomic_DNA"/>
</dbReference>
<dbReference type="Proteomes" id="UP000663877">
    <property type="component" value="Unassembled WGS sequence"/>
</dbReference>
<proteinExistence type="predicted"/>
<dbReference type="SUPFAM" id="SSF68906">
    <property type="entry name" value="SAP domain"/>
    <property type="match status" value="1"/>
</dbReference>
<dbReference type="Proteomes" id="UP000663832">
    <property type="component" value="Unassembled WGS sequence"/>
</dbReference>
<evidence type="ECO:0000313" key="5">
    <source>
        <dbReference type="Proteomes" id="UP000663877"/>
    </source>
</evidence>
<comment type="caution">
    <text evidence="2">The sequence shown here is derived from an EMBL/GenBank/DDBJ whole genome shotgun (WGS) entry which is preliminary data.</text>
</comment>
<reference evidence="2" key="1">
    <citation type="submission" date="2021-02" db="EMBL/GenBank/DDBJ databases">
        <authorList>
            <person name="Nowell W R."/>
        </authorList>
    </citation>
    <scope>NUCLEOTIDE SEQUENCE</scope>
</reference>
<evidence type="ECO:0000313" key="3">
    <source>
        <dbReference type="EMBL" id="CAF1548088.1"/>
    </source>
</evidence>